<dbReference type="OrthoDB" id="4772769at2"/>
<proteinExistence type="predicted"/>
<comment type="caution">
    <text evidence="1">The sequence shown here is derived from an EMBL/GenBank/DDBJ whole genome shotgun (WGS) entry which is preliminary data.</text>
</comment>
<dbReference type="AlphaFoldDB" id="A0A4Q7X8B4"/>
<accession>A0A4Q7X8B4</accession>
<organism evidence="1 2">
    <name type="scientific">Kribbella rubisoli</name>
    <dbReference type="NCBI Taxonomy" id="3075929"/>
    <lineage>
        <taxon>Bacteria</taxon>
        <taxon>Bacillati</taxon>
        <taxon>Actinomycetota</taxon>
        <taxon>Actinomycetes</taxon>
        <taxon>Propionibacteriales</taxon>
        <taxon>Kribbellaceae</taxon>
        <taxon>Kribbella</taxon>
    </lineage>
</organism>
<name>A0A4Q7X8B4_9ACTN</name>
<sequence length="222" mass="24749">MGAKDWMIMYAEADIADVLREHPPQDRTATRAFVERLHPGASVISFEDGTLAEQSNPEDGTVYAAVYPGLTVLLTEEAAQECPSKLPQRFIDEAQGRTVYLHAMHSVVGWFAYAVWENGVLRRSLSLSPDDGILENIGDPLPFEQPYWAGERAEEDDADWAEFTKFVVVDRPVAVKQQPFNFNPLELGEDALSALFGFVYEGMPPDNAPDLERIVLAGYRLS</sequence>
<gene>
    <name evidence="1" type="ORF">EV645_1583</name>
</gene>
<dbReference type="InterPro" id="IPR053847">
    <property type="entry name" value="DUF6928"/>
</dbReference>
<dbReference type="Pfam" id="PF21997">
    <property type="entry name" value="DUF6928"/>
    <property type="match status" value="1"/>
</dbReference>
<keyword evidence="2" id="KW-1185">Reference proteome</keyword>
<protein>
    <submittedName>
        <fullName evidence="1">Uncharacterized protein</fullName>
    </submittedName>
</protein>
<evidence type="ECO:0000313" key="2">
    <source>
        <dbReference type="Proteomes" id="UP000292027"/>
    </source>
</evidence>
<dbReference type="EMBL" id="SHKR01000011">
    <property type="protein sequence ID" value="RZU19372.1"/>
    <property type="molecule type" value="Genomic_DNA"/>
</dbReference>
<reference evidence="1 2" key="1">
    <citation type="journal article" date="2015" name="Stand. Genomic Sci.">
        <title>Genomic Encyclopedia of Bacterial and Archaeal Type Strains, Phase III: the genomes of soil and plant-associated and newly described type strains.</title>
        <authorList>
            <person name="Whitman W.B."/>
            <person name="Woyke T."/>
            <person name="Klenk H.P."/>
            <person name="Zhou Y."/>
            <person name="Lilburn T.G."/>
            <person name="Beck B.J."/>
            <person name="De Vos P."/>
            <person name="Vandamme P."/>
            <person name="Eisen J.A."/>
            <person name="Garrity G."/>
            <person name="Hugenholtz P."/>
            <person name="Kyrpides N.C."/>
        </authorList>
    </citation>
    <scope>NUCLEOTIDE SEQUENCE [LARGE SCALE GENOMIC DNA]</scope>
    <source>
        <strain evidence="1 2">VKM Ac-2540</strain>
    </source>
</reference>
<dbReference type="RefSeq" id="WP_130441186.1">
    <property type="nucleotide sequence ID" value="NZ_SHKR01000011.1"/>
</dbReference>
<evidence type="ECO:0000313" key="1">
    <source>
        <dbReference type="EMBL" id="RZU19372.1"/>
    </source>
</evidence>
<dbReference type="Proteomes" id="UP000292027">
    <property type="component" value="Unassembled WGS sequence"/>
</dbReference>